<dbReference type="GO" id="GO:0008168">
    <property type="term" value="F:methyltransferase activity"/>
    <property type="evidence" value="ECO:0007669"/>
    <property type="project" value="TreeGrafter"/>
</dbReference>
<feature type="domain" description="Methyltransferase" evidence="1">
    <location>
        <begin position="81"/>
        <end position="173"/>
    </location>
</feature>
<gene>
    <name evidence="2" type="ORF">AGERDE_LOCUS4265</name>
</gene>
<dbReference type="Proteomes" id="UP000789831">
    <property type="component" value="Unassembled WGS sequence"/>
</dbReference>
<sequence length="312" mass="35846">MGNAIRKHKKPSSRQLPSSPISYCYINNRKFFNDKEVIWPNPIDDVETDRLVMEHYVIRHSWQGKNFISPIERELISGADVVDIGCGPGTWVLEVSTEYPCSTITGIDFSTLFPTEIKPTNAKFFEHNIKTGFPFDSESIDFAHQRLIGCGILAQDWEKPMITEYARILKIGGWLEILEGSNLVNPGPNTECLFNALLSYYESIGVDVKITQKLERYLASNEYFTNVHHELQIIPIGTWAGRVGELTADNFLSLFDALSSWLLVSLNITLEEFKCLMRKFEEEDIICKEFEARKSHNDDEYAKHRVFDSYNQ</sequence>
<evidence type="ECO:0000313" key="2">
    <source>
        <dbReference type="EMBL" id="CAG8501378.1"/>
    </source>
</evidence>
<feature type="non-terminal residue" evidence="2">
    <location>
        <position position="312"/>
    </location>
</feature>
<keyword evidence="3" id="KW-1185">Reference proteome</keyword>
<dbReference type="Gene3D" id="3.40.50.150">
    <property type="entry name" value="Vaccinia Virus protein VP39"/>
    <property type="match status" value="1"/>
</dbReference>
<dbReference type="CDD" id="cd02440">
    <property type="entry name" value="AdoMet_MTases"/>
    <property type="match status" value="1"/>
</dbReference>
<dbReference type="SUPFAM" id="SSF53335">
    <property type="entry name" value="S-adenosyl-L-methionine-dependent methyltransferases"/>
    <property type="match status" value="1"/>
</dbReference>
<dbReference type="EMBL" id="CAJVPL010000475">
    <property type="protein sequence ID" value="CAG8501378.1"/>
    <property type="molecule type" value="Genomic_DNA"/>
</dbReference>
<proteinExistence type="predicted"/>
<organism evidence="2 3">
    <name type="scientific">Ambispora gerdemannii</name>
    <dbReference type="NCBI Taxonomy" id="144530"/>
    <lineage>
        <taxon>Eukaryota</taxon>
        <taxon>Fungi</taxon>
        <taxon>Fungi incertae sedis</taxon>
        <taxon>Mucoromycota</taxon>
        <taxon>Glomeromycotina</taxon>
        <taxon>Glomeromycetes</taxon>
        <taxon>Archaeosporales</taxon>
        <taxon>Ambisporaceae</taxon>
        <taxon>Ambispora</taxon>
    </lineage>
</organism>
<evidence type="ECO:0000313" key="3">
    <source>
        <dbReference type="Proteomes" id="UP000789831"/>
    </source>
</evidence>
<name>A0A9N9F094_9GLOM</name>
<evidence type="ECO:0000259" key="1">
    <source>
        <dbReference type="Pfam" id="PF13649"/>
    </source>
</evidence>
<reference evidence="2" key="1">
    <citation type="submission" date="2021-06" db="EMBL/GenBank/DDBJ databases">
        <authorList>
            <person name="Kallberg Y."/>
            <person name="Tangrot J."/>
            <person name="Rosling A."/>
        </authorList>
    </citation>
    <scope>NUCLEOTIDE SEQUENCE</scope>
    <source>
        <strain evidence="2">MT106</strain>
    </source>
</reference>
<dbReference type="InterPro" id="IPR029063">
    <property type="entry name" value="SAM-dependent_MTases_sf"/>
</dbReference>
<dbReference type="AlphaFoldDB" id="A0A9N9F094"/>
<dbReference type="Pfam" id="PF13649">
    <property type="entry name" value="Methyltransf_25"/>
    <property type="match status" value="1"/>
</dbReference>
<comment type="caution">
    <text evidence="2">The sequence shown here is derived from an EMBL/GenBank/DDBJ whole genome shotgun (WGS) entry which is preliminary data.</text>
</comment>
<dbReference type="OrthoDB" id="2013972at2759"/>
<dbReference type="PANTHER" id="PTHR43591:SF24">
    <property type="entry name" value="2-METHOXY-6-POLYPRENYL-1,4-BENZOQUINOL METHYLASE, MITOCHONDRIAL"/>
    <property type="match status" value="1"/>
</dbReference>
<dbReference type="InterPro" id="IPR041698">
    <property type="entry name" value="Methyltransf_25"/>
</dbReference>
<protein>
    <submittedName>
        <fullName evidence="2">10182_t:CDS:1</fullName>
    </submittedName>
</protein>
<dbReference type="PANTHER" id="PTHR43591">
    <property type="entry name" value="METHYLTRANSFERASE"/>
    <property type="match status" value="1"/>
</dbReference>
<accession>A0A9N9F094</accession>